<keyword evidence="1" id="KW-0732">Signal</keyword>
<evidence type="ECO:0008006" key="4">
    <source>
        <dbReference type="Google" id="ProtNLM"/>
    </source>
</evidence>
<dbReference type="OrthoDB" id="7996410at2"/>
<name>A0A512JG28_9HYPH</name>
<feature type="signal peptide" evidence="1">
    <location>
        <begin position="1"/>
        <end position="18"/>
    </location>
</feature>
<sequence length="142" mass="15386">MRVAILAVAALVPSVALASDDLRPTFDSGWQYVLKEPAGPAQERYGIVDAEPGRSARWTVRVECGVRDTRTGRVIRRVVGTGESTRGRAPGFGGRWDLSDGRCGNFVVSQDRARPEDLRLVGEMVGVNECPRRGMGELSTGD</sequence>
<accession>A0A512JG28</accession>
<dbReference type="RefSeq" id="WP_147045204.1">
    <property type="nucleotide sequence ID" value="NZ_BJZV01000002.1"/>
</dbReference>
<dbReference type="Proteomes" id="UP000321750">
    <property type="component" value="Unassembled WGS sequence"/>
</dbReference>
<organism evidence="2 3">
    <name type="scientific">Methylobacterium gnaphalii</name>
    <dbReference type="NCBI Taxonomy" id="1010610"/>
    <lineage>
        <taxon>Bacteria</taxon>
        <taxon>Pseudomonadati</taxon>
        <taxon>Pseudomonadota</taxon>
        <taxon>Alphaproteobacteria</taxon>
        <taxon>Hyphomicrobiales</taxon>
        <taxon>Methylobacteriaceae</taxon>
        <taxon>Methylobacterium</taxon>
    </lineage>
</organism>
<dbReference type="AlphaFoldDB" id="A0A512JG28"/>
<keyword evidence="3" id="KW-1185">Reference proteome</keyword>
<gene>
    <name evidence="2" type="ORF">MGN01_07430</name>
</gene>
<comment type="caution">
    <text evidence="2">The sequence shown here is derived from an EMBL/GenBank/DDBJ whole genome shotgun (WGS) entry which is preliminary data.</text>
</comment>
<proteinExistence type="predicted"/>
<evidence type="ECO:0000256" key="1">
    <source>
        <dbReference type="SAM" id="SignalP"/>
    </source>
</evidence>
<evidence type="ECO:0000313" key="2">
    <source>
        <dbReference type="EMBL" id="GEP08898.1"/>
    </source>
</evidence>
<evidence type="ECO:0000313" key="3">
    <source>
        <dbReference type="Proteomes" id="UP000321750"/>
    </source>
</evidence>
<feature type="chain" id="PRO_5022030751" description="DUF3617 domain-containing protein" evidence="1">
    <location>
        <begin position="19"/>
        <end position="142"/>
    </location>
</feature>
<dbReference type="EMBL" id="BJZV01000002">
    <property type="protein sequence ID" value="GEP08898.1"/>
    <property type="molecule type" value="Genomic_DNA"/>
</dbReference>
<protein>
    <recommendedName>
        <fullName evidence="4">DUF3617 domain-containing protein</fullName>
    </recommendedName>
</protein>
<reference evidence="2 3" key="1">
    <citation type="submission" date="2019-07" db="EMBL/GenBank/DDBJ databases">
        <title>Whole genome shotgun sequence of Methylobacterium gnaphalii NBRC 107716.</title>
        <authorList>
            <person name="Hosoyama A."/>
            <person name="Uohara A."/>
            <person name="Ohji S."/>
            <person name="Ichikawa N."/>
        </authorList>
    </citation>
    <scope>NUCLEOTIDE SEQUENCE [LARGE SCALE GENOMIC DNA]</scope>
    <source>
        <strain evidence="2 3">NBRC 107716</strain>
    </source>
</reference>